<keyword evidence="2" id="KW-1133">Transmembrane helix</keyword>
<dbReference type="CDD" id="cd00109">
    <property type="entry name" value="Kunitz-type"/>
    <property type="match status" value="1"/>
</dbReference>
<keyword evidence="2" id="KW-0472">Membrane</keyword>
<dbReference type="SUPFAM" id="SSF63380">
    <property type="entry name" value="Riboflavin synthase domain-like"/>
    <property type="match status" value="1"/>
</dbReference>
<evidence type="ECO:0008006" key="7">
    <source>
        <dbReference type="Google" id="ProtNLM"/>
    </source>
</evidence>
<dbReference type="Proteomes" id="UP000663868">
    <property type="component" value="Unassembled WGS sequence"/>
</dbReference>
<evidence type="ECO:0000313" key="5">
    <source>
        <dbReference type="EMBL" id="CAF4245195.1"/>
    </source>
</evidence>
<dbReference type="GO" id="GO:0006952">
    <property type="term" value="P:defense response"/>
    <property type="evidence" value="ECO:0007669"/>
    <property type="project" value="TreeGrafter"/>
</dbReference>
<dbReference type="GO" id="GO:0043020">
    <property type="term" value="C:NADPH oxidase complex"/>
    <property type="evidence" value="ECO:0007669"/>
    <property type="project" value="TreeGrafter"/>
</dbReference>
<dbReference type="InterPro" id="IPR050369">
    <property type="entry name" value="RBOH/FRE"/>
</dbReference>
<evidence type="ECO:0000256" key="1">
    <source>
        <dbReference type="ARBA" id="ARBA00023002"/>
    </source>
</evidence>
<evidence type="ECO:0000313" key="6">
    <source>
        <dbReference type="Proteomes" id="UP000663868"/>
    </source>
</evidence>
<dbReference type="InterPro" id="IPR002223">
    <property type="entry name" value="Kunitz_BPTI"/>
</dbReference>
<proteinExistence type="predicted"/>
<dbReference type="SMART" id="SM00131">
    <property type="entry name" value="KU"/>
    <property type="match status" value="1"/>
</dbReference>
<dbReference type="InterPro" id="IPR017938">
    <property type="entry name" value="Riboflavin_synthase-like_b-brl"/>
</dbReference>
<dbReference type="PROSITE" id="PS00280">
    <property type="entry name" value="BPTI_KUNITZ_1"/>
    <property type="match status" value="1"/>
</dbReference>
<feature type="non-terminal residue" evidence="5">
    <location>
        <position position="1"/>
    </location>
</feature>
<evidence type="ECO:0000256" key="2">
    <source>
        <dbReference type="SAM" id="Phobius"/>
    </source>
</evidence>
<dbReference type="GO" id="GO:0016175">
    <property type="term" value="F:superoxide-generating NAD(P)H oxidase activity"/>
    <property type="evidence" value="ECO:0007669"/>
    <property type="project" value="TreeGrafter"/>
</dbReference>
<feature type="transmembrane region" description="Helical" evidence="2">
    <location>
        <begin position="183"/>
        <end position="199"/>
    </location>
</feature>
<dbReference type="PANTHER" id="PTHR11972:SF58">
    <property type="entry name" value="NADPH OXIDASE 5"/>
    <property type="match status" value="1"/>
</dbReference>
<keyword evidence="2" id="KW-0812">Transmembrane</keyword>
<evidence type="ECO:0000259" key="4">
    <source>
        <dbReference type="PROSITE" id="PS51384"/>
    </source>
</evidence>
<dbReference type="EMBL" id="CAJOBB010010459">
    <property type="protein sequence ID" value="CAF4245195.1"/>
    <property type="molecule type" value="Genomic_DNA"/>
</dbReference>
<dbReference type="Gene3D" id="2.40.30.10">
    <property type="entry name" value="Translation factors"/>
    <property type="match status" value="1"/>
</dbReference>
<dbReference type="GO" id="GO:0042554">
    <property type="term" value="P:superoxide anion generation"/>
    <property type="evidence" value="ECO:0007669"/>
    <property type="project" value="TreeGrafter"/>
</dbReference>
<accession>A0A820EEU1</accession>
<dbReference type="Gene3D" id="4.10.410.10">
    <property type="entry name" value="Pancreatic trypsin inhibitor Kunitz domain"/>
    <property type="match status" value="1"/>
</dbReference>
<dbReference type="InterPro" id="IPR017927">
    <property type="entry name" value="FAD-bd_FR_type"/>
</dbReference>
<dbReference type="SUPFAM" id="SSF57362">
    <property type="entry name" value="BPTI-like"/>
    <property type="match status" value="1"/>
</dbReference>
<protein>
    <recommendedName>
        <fullName evidence="7">FAD-binding FR-type domain-containing protein</fullName>
    </recommendedName>
</protein>
<name>A0A820EEU1_9BILA</name>
<organism evidence="5 6">
    <name type="scientific">Adineta steineri</name>
    <dbReference type="NCBI Taxonomy" id="433720"/>
    <lineage>
        <taxon>Eukaryota</taxon>
        <taxon>Metazoa</taxon>
        <taxon>Spiralia</taxon>
        <taxon>Gnathifera</taxon>
        <taxon>Rotifera</taxon>
        <taxon>Eurotatoria</taxon>
        <taxon>Bdelloidea</taxon>
        <taxon>Adinetida</taxon>
        <taxon>Adinetidae</taxon>
        <taxon>Adineta</taxon>
    </lineage>
</organism>
<keyword evidence="1" id="KW-0560">Oxidoreductase</keyword>
<dbReference type="InterPro" id="IPR013112">
    <property type="entry name" value="FAD-bd_8"/>
</dbReference>
<dbReference type="AlphaFoldDB" id="A0A820EEU1"/>
<reference evidence="5" key="1">
    <citation type="submission" date="2021-02" db="EMBL/GenBank/DDBJ databases">
        <authorList>
            <person name="Nowell W R."/>
        </authorList>
    </citation>
    <scope>NUCLEOTIDE SEQUENCE</scope>
</reference>
<gene>
    <name evidence="5" type="ORF">KXQ929_LOCUS42496</name>
</gene>
<evidence type="ECO:0000259" key="3">
    <source>
        <dbReference type="PROSITE" id="PS50279"/>
    </source>
</evidence>
<comment type="caution">
    <text evidence="5">The sequence shown here is derived from an EMBL/GenBank/DDBJ whole genome shotgun (WGS) entry which is preliminary data.</text>
</comment>
<dbReference type="GO" id="GO:0004867">
    <property type="term" value="F:serine-type endopeptidase inhibitor activity"/>
    <property type="evidence" value="ECO:0007669"/>
    <property type="project" value="InterPro"/>
</dbReference>
<sequence length="464" mass="53879">MLILMLRKHITWLRSKGGGILLPLDHHIDIHKTIGIIIMIETALHTAAHLAYLGYVFYICSLSEDIGSSCNNNSTNIHQSNLYNQSLNNAMIVTKRYRFDSLVNKCVPFGFLGCGGNWNHFHTENLCVLRCKPYRDTYHRYVDAIFTAKLGLGYITGVLEFLLGALIYIMCLPFVRKSGHFQLFYWCHMLTLPWLIIMLVHGPRFWKWLLIPGILYIIEKILRYRKSRSNKHGETFIMEAILLPSQVIHLVINKPRKFTYKPGDYIYINIPAVASFEWHPFSISSAPEHKDSIWLHVRASGHWTRRVYDLFRMKLKQEHGGVLNDFNDLRLRSSMRSRMSKSYIDELRGVNKQEDHLQFDLNNNDDCIQSKAVSVSFPLVNKNQRRSMCSSCHSTLSLHDIQLNSKGRINQMHTEENHTNAAILINPSTLDNLTVEEIEKYAYEQDDVLMDEQQIKPMTRLKPA</sequence>
<dbReference type="PANTHER" id="PTHR11972">
    <property type="entry name" value="NADPH OXIDASE"/>
    <property type="match status" value="1"/>
</dbReference>
<feature type="domain" description="FAD-binding FR-type" evidence="4">
    <location>
        <begin position="219"/>
        <end position="332"/>
    </location>
</feature>
<dbReference type="FunFam" id="2.40.30.10:FF:000056">
    <property type="entry name" value="NADPH oxidase 5"/>
    <property type="match status" value="1"/>
</dbReference>
<feature type="transmembrane region" description="Helical" evidence="2">
    <location>
        <begin position="151"/>
        <end position="171"/>
    </location>
</feature>
<dbReference type="PROSITE" id="PS50279">
    <property type="entry name" value="BPTI_KUNITZ_2"/>
    <property type="match status" value="1"/>
</dbReference>
<dbReference type="InterPro" id="IPR036880">
    <property type="entry name" value="Kunitz_BPTI_sf"/>
</dbReference>
<dbReference type="CDD" id="cd06186">
    <property type="entry name" value="NOX_Duox_like_FAD_NADP"/>
    <property type="match status" value="1"/>
</dbReference>
<dbReference type="PROSITE" id="PS51384">
    <property type="entry name" value="FAD_FR"/>
    <property type="match status" value="1"/>
</dbReference>
<dbReference type="Pfam" id="PF08022">
    <property type="entry name" value="FAD_binding_8"/>
    <property type="match status" value="1"/>
</dbReference>
<feature type="domain" description="BPTI/Kunitz inhibitor" evidence="3">
    <location>
        <begin position="60"/>
        <end position="131"/>
    </location>
</feature>
<dbReference type="InterPro" id="IPR020901">
    <property type="entry name" value="Prtase_inh_Kunz-CS"/>
</dbReference>
<dbReference type="Pfam" id="PF00014">
    <property type="entry name" value="Kunitz_BPTI"/>
    <property type="match status" value="1"/>
</dbReference>